<comment type="cofactor">
    <cofactor evidence="1">
        <name>Zn(2+)</name>
        <dbReference type="ChEBI" id="CHEBI:29105"/>
    </cofactor>
</comment>
<gene>
    <name evidence="6" type="primary">hutF</name>
    <name evidence="6" type="ORF">ABUE30_11380</name>
</gene>
<dbReference type="NCBIfam" id="NF006681">
    <property type="entry name" value="PRK09229.1-2"/>
    <property type="match status" value="1"/>
</dbReference>
<protein>
    <submittedName>
        <fullName evidence="6">Formimidoylglutamate deiminase</fullName>
        <ecNumber evidence="6">3.5.3.13</ecNumber>
    </submittedName>
</protein>
<dbReference type="PANTHER" id="PTHR11271:SF48">
    <property type="entry name" value="AMIDOHYDROLASE-RELATED DOMAIN-CONTAINING PROTEIN"/>
    <property type="match status" value="1"/>
</dbReference>
<dbReference type="InterPro" id="IPR051607">
    <property type="entry name" value="Metallo-dep_hydrolases"/>
</dbReference>
<keyword evidence="4" id="KW-0862">Zinc</keyword>
<dbReference type="Pfam" id="PF01979">
    <property type="entry name" value="Amidohydro_1"/>
    <property type="match status" value="1"/>
</dbReference>
<feature type="domain" description="Amidohydrolase-related" evidence="5">
    <location>
        <begin position="48"/>
        <end position="428"/>
    </location>
</feature>
<evidence type="ECO:0000313" key="6">
    <source>
        <dbReference type="EMBL" id="MFM2485651.1"/>
    </source>
</evidence>
<comment type="caution">
    <text evidence="6">The sequence shown here is derived from an EMBL/GenBank/DDBJ whole genome shotgun (WGS) entry which is preliminary data.</text>
</comment>
<dbReference type="Gene3D" id="3.20.20.140">
    <property type="entry name" value="Metal-dependent hydrolases"/>
    <property type="match status" value="1"/>
</dbReference>
<dbReference type="NCBIfam" id="NF006684">
    <property type="entry name" value="PRK09229.1-5"/>
    <property type="match status" value="1"/>
</dbReference>
<dbReference type="InterPro" id="IPR011059">
    <property type="entry name" value="Metal-dep_hydrolase_composite"/>
</dbReference>
<dbReference type="EC" id="3.5.3.13" evidence="6"/>
<organism evidence="6 7">
    <name type="scientific">Celerinatantimonas yamalensis</name>
    <dbReference type="NCBI Taxonomy" id="559956"/>
    <lineage>
        <taxon>Bacteria</taxon>
        <taxon>Pseudomonadati</taxon>
        <taxon>Pseudomonadota</taxon>
        <taxon>Gammaproteobacteria</taxon>
        <taxon>Celerinatantimonadaceae</taxon>
        <taxon>Celerinatantimonas</taxon>
    </lineage>
</organism>
<dbReference type="InterPro" id="IPR032466">
    <property type="entry name" value="Metal_Hydrolase"/>
</dbReference>
<dbReference type="SUPFAM" id="SSF51556">
    <property type="entry name" value="Metallo-dependent hydrolases"/>
    <property type="match status" value="1"/>
</dbReference>
<keyword evidence="3 6" id="KW-0378">Hydrolase</keyword>
<dbReference type="PANTHER" id="PTHR11271">
    <property type="entry name" value="GUANINE DEAMINASE"/>
    <property type="match status" value="1"/>
</dbReference>
<dbReference type="NCBIfam" id="TIGR02022">
    <property type="entry name" value="hutF"/>
    <property type="match status" value="1"/>
</dbReference>
<reference evidence="6 7" key="1">
    <citation type="journal article" date="2013" name="Int. J. Syst. Evol. Microbiol.">
        <title>Celerinatantimonas yamalensis sp. nov., a cold-adapted diazotrophic bacterium from a cold permafrost brine.</title>
        <authorList>
            <person name="Shcherbakova V."/>
            <person name="Chuvilskaya N."/>
            <person name="Rivkina E."/>
            <person name="Demidov N."/>
            <person name="Uchaeva V."/>
            <person name="Suetin S."/>
            <person name="Suzina N."/>
            <person name="Gilichinsky D."/>
        </authorList>
    </citation>
    <scope>NUCLEOTIDE SEQUENCE [LARGE SCALE GENOMIC DNA]</scope>
    <source>
        <strain evidence="6 7">C7</strain>
    </source>
</reference>
<dbReference type="SUPFAM" id="SSF51338">
    <property type="entry name" value="Composite domain of metallo-dependent hydrolases"/>
    <property type="match status" value="1"/>
</dbReference>
<dbReference type="InterPro" id="IPR006680">
    <property type="entry name" value="Amidohydro-rel"/>
</dbReference>
<name>A0ABW9G7I8_9GAMM</name>
<dbReference type="Gene3D" id="2.30.40.10">
    <property type="entry name" value="Urease, subunit C, domain 1"/>
    <property type="match status" value="1"/>
</dbReference>
<evidence type="ECO:0000256" key="4">
    <source>
        <dbReference type="ARBA" id="ARBA00022833"/>
    </source>
</evidence>
<dbReference type="RefSeq" id="WP_408623898.1">
    <property type="nucleotide sequence ID" value="NZ_JBEQCT010000005.1"/>
</dbReference>
<dbReference type="EMBL" id="JBEQCT010000005">
    <property type="protein sequence ID" value="MFM2485651.1"/>
    <property type="molecule type" value="Genomic_DNA"/>
</dbReference>
<proteinExistence type="predicted"/>
<evidence type="ECO:0000256" key="3">
    <source>
        <dbReference type="ARBA" id="ARBA00022801"/>
    </source>
</evidence>
<keyword evidence="2" id="KW-0479">Metal-binding</keyword>
<evidence type="ECO:0000256" key="2">
    <source>
        <dbReference type="ARBA" id="ARBA00022723"/>
    </source>
</evidence>
<evidence type="ECO:0000313" key="7">
    <source>
        <dbReference type="Proteomes" id="UP001629953"/>
    </source>
</evidence>
<evidence type="ECO:0000259" key="5">
    <source>
        <dbReference type="Pfam" id="PF01979"/>
    </source>
</evidence>
<keyword evidence="7" id="KW-1185">Reference proteome</keyword>
<evidence type="ECO:0000256" key="1">
    <source>
        <dbReference type="ARBA" id="ARBA00001947"/>
    </source>
</evidence>
<dbReference type="Proteomes" id="UP001629953">
    <property type="component" value="Unassembled WGS sequence"/>
</dbReference>
<sequence>MPHYFAPLAYLPTGWHSDVCIEVDPNGMIVATTANHSGENCQRLSGALVPGMPNLHSHAFQRAMAGLSEQRNHPHDSFWSWREQMYQVALTITPEQMYQIARYLYIELLEGGYTSVAEFHYLHHDPTGQPYAPVDEMVDAISRAATDAGIALTLLPTLYSYSDFASAPPSQMQRRFIQSTEQYLRQIERIKPLIAGRAQQRMGGCFHSLRACTAQQITQVLEELPNDWPIHLHISEQQQEVNRSLAVHGTTPLHWLSEHVELDARWCLIHATHLSEAERHYAACQQAVIGLCPSTEASLGDGIFNAVDYLAQGGRIGIGSDSHVCTDVSEELRWLEYTQRLTAQQRNCLASRAHPSTGERLLRATLQGGAQALAQPVGQINTGFRADWLMLDLDNPWLMQTPSTHLLDSWLFAHPKRAIKAVMVAGRWRVQSGEHDIKAQASQALTDALRSLRQALS</sequence>
<accession>A0ABW9G7I8</accession>
<dbReference type="GO" id="GO:0050416">
    <property type="term" value="F:formimidoylglutamate deiminase activity"/>
    <property type="evidence" value="ECO:0007669"/>
    <property type="project" value="UniProtKB-EC"/>
</dbReference>
<dbReference type="InterPro" id="IPR010252">
    <property type="entry name" value="HutF"/>
</dbReference>